<evidence type="ECO:0000313" key="1">
    <source>
        <dbReference type="EMBL" id="PXW53570.1"/>
    </source>
</evidence>
<dbReference type="Proteomes" id="UP000248021">
    <property type="component" value="Unassembled WGS sequence"/>
</dbReference>
<evidence type="ECO:0000313" key="2">
    <source>
        <dbReference type="Proteomes" id="UP000248021"/>
    </source>
</evidence>
<protein>
    <submittedName>
        <fullName evidence="1">Uncharacterized protein</fullName>
    </submittedName>
</protein>
<comment type="caution">
    <text evidence="1">The sequence shown here is derived from an EMBL/GenBank/DDBJ whole genome shotgun (WGS) entry which is preliminary data.</text>
</comment>
<name>A0A2V3TY24_9HYPH</name>
<dbReference type="EMBL" id="QJJK01000013">
    <property type="protein sequence ID" value="PXW53570.1"/>
    <property type="molecule type" value="Genomic_DNA"/>
</dbReference>
<accession>A0A2V3TY24</accession>
<reference evidence="1 2" key="1">
    <citation type="submission" date="2018-05" db="EMBL/GenBank/DDBJ databases">
        <title>Genomic Encyclopedia of Type Strains, Phase IV (KMG-IV): sequencing the most valuable type-strain genomes for metagenomic binning, comparative biology and taxonomic classification.</title>
        <authorList>
            <person name="Goeker M."/>
        </authorList>
    </citation>
    <scope>NUCLEOTIDE SEQUENCE [LARGE SCALE GENOMIC DNA]</scope>
    <source>
        <strain evidence="1 2">DSM 6462</strain>
    </source>
</reference>
<gene>
    <name evidence="1" type="ORF">C7450_11358</name>
</gene>
<organism evidence="1 2">
    <name type="scientific">Chelatococcus asaccharovorans</name>
    <dbReference type="NCBI Taxonomy" id="28210"/>
    <lineage>
        <taxon>Bacteria</taxon>
        <taxon>Pseudomonadati</taxon>
        <taxon>Pseudomonadota</taxon>
        <taxon>Alphaproteobacteria</taxon>
        <taxon>Hyphomicrobiales</taxon>
        <taxon>Chelatococcaceae</taxon>
        <taxon>Chelatococcus</taxon>
    </lineage>
</organism>
<dbReference type="AlphaFoldDB" id="A0A2V3TY24"/>
<keyword evidence="2" id="KW-1185">Reference proteome</keyword>
<proteinExistence type="predicted"/>
<sequence>MRLLRWPLTTALDIGRAGRFITAATDEPRIDRRETRASCPLQDRGRMQLSAAWVFP</sequence>